<dbReference type="GO" id="GO:0005829">
    <property type="term" value="C:cytosol"/>
    <property type="evidence" value="ECO:0007669"/>
    <property type="project" value="TreeGrafter"/>
</dbReference>
<evidence type="ECO:0000256" key="5">
    <source>
        <dbReference type="ARBA" id="ARBA00022833"/>
    </source>
</evidence>
<feature type="compositionally biased region" description="Polar residues" evidence="7">
    <location>
        <begin position="1"/>
        <end position="10"/>
    </location>
</feature>
<dbReference type="PROSITE" id="PS50006">
    <property type="entry name" value="FHA_DOMAIN"/>
    <property type="match status" value="1"/>
</dbReference>
<evidence type="ECO:0008006" key="12">
    <source>
        <dbReference type="Google" id="ProtNLM"/>
    </source>
</evidence>
<dbReference type="EMBL" id="QEAP01000022">
    <property type="protein sequence ID" value="TPX77381.1"/>
    <property type="molecule type" value="Genomic_DNA"/>
</dbReference>
<evidence type="ECO:0000313" key="11">
    <source>
        <dbReference type="Proteomes" id="UP000320333"/>
    </source>
</evidence>
<dbReference type="OrthoDB" id="687730at2759"/>
<keyword evidence="5" id="KW-0862">Zinc</keyword>
<dbReference type="SUPFAM" id="SSF57850">
    <property type="entry name" value="RING/U-box"/>
    <property type="match status" value="1"/>
</dbReference>
<proteinExistence type="predicted"/>
<dbReference type="Pfam" id="PF00498">
    <property type="entry name" value="FHA"/>
    <property type="match status" value="1"/>
</dbReference>
<dbReference type="GO" id="GO:0016567">
    <property type="term" value="P:protein ubiquitination"/>
    <property type="evidence" value="ECO:0007669"/>
    <property type="project" value="TreeGrafter"/>
</dbReference>
<evidence type="ECO:0000256" key="4">
    <source>
        <dbReference type="ARBA" id="ARBA00022786"/>
    </source>
</evidence>
<name>A0A507FLS5_9FUNG</name>
<organism evidence="10 11">
    <name type="scientific">Chytriomyces confervae</name>
    <dbReference type="NCBI Taxonomy" id="246404"/>
    <lineage>
        <taxon>Eukaryota</taxon>
        <taxon>Fungi</taxon>
        <taxon>Fungi incertae sedis</taxon>
        <taxon>Chytridiomycota</taxon>
        <taxon>Chytridiomycota incertae sedis</taxon>
        <taxon>Chytridiomycetes</taxon>
        <taxon>Chytridiales</taxon>
        <taxon>Chytriomycetaceae</taxon>
        <taxon>Chytriomyces</taxon>
    </lineage>
</organism>
<feature type="domain" description="FHA" evidence="8">
    <location>
        <begin position="144"/>
        <end position="201"/>
    </location>
</feature>
<dbReference type="InterPro" id="IPR000253">
    <property type="entry name" value="FHA_dom"/>
</dbReference>
<dbReference type="Proteomes" id="UP000320333">
    <property type="component" value="Unassembled WGS sequence"/>
</dbReference>
<evidence type="ECO:0000313" key="10">
    <source>
        <dbReference type="EMBL" id="TPX77381.1"/>
    </source>
</evidence>
<keyword evidence="11" id="KW-1185">Reference proteome</keyword>
<protein>
    <recommendedName>
        <fullName evidence="12">RING-type E3 ubiquitin transferase</fullName>
    </recommendedName>
</protein>
<evidence type="ECO:0000259" key="8">
    <source>
        <dbReference type="PROSITE" id="PS50006"/>
    </source>
</evidence>
<reference evidence="10 11" key="1">
    <citation type="journal article" date="2019" name="Sci. Rep.">
        <title>Comparative genomics of chytrid fungi reveal insights into the obligate biotrophic and pathogenic lifestyle of Synchytrium endobioticum.</title>
        <authorList>
            <person name="van de Vossenberg B.T.L.H."/>
            <person name="Warris S."/>
            <person name="Nguyen H.D.T."/>
            <person name="van Gent-Pelzer M.P.E."/>
            <person name="Joly D.L."/>
            <person name="van de Geest H.C."/>
            <person name="Bonants P.J.M."/>
            <person name="Smith D.S."/>
            <person name="Levesque C.A."/>
            <person name="van der Lee T.A.J."/>
        </authorList>
    </citation>
    <scope>NUCLEOTIDE SEQUENCE [LARGE SCALE GENOMIC DNA]</scope>
    <source>
        <strain evidence="10 11">CBS 675.73</strain>
    </source>
</reference>
<feature type="region of interest" description="Disordered" evidence="7">
    <location>
        <begin position="1"/>
        <end position="29"/>
    </location>
</feature>
<dbReference type="Gene3D" id="3.30.40.10">
    <property type="entry name" value="Zinc/RING finger domain, C3HC4 (zinc finger)"/>
    <property type="match status" value="1"/>
</dbReference>
<dbReference type="PROSITE" id="PS50089">
    <property type="entry name" value="ZF_RING_2"/>
    <property type="match status" value="1"/>
</dbReference>
<evidence type="ECO:0000256" key="1">
    <source>
        <dbReference type="ARBA" id="ARBA00022679"/>
    </source>
</evidence>
<gene>
    <name evidence="10" type="ORF">CcCBS67573_g01362</name>
</gene>
<dbReference type="GO" id="GO:0032153">
    <property type="term" value="C:cell division site"/>
    <property type="evidence" value="ECO:0007669"/>
    <property type="project" value="TreeGrafter"/>
</dbReference>
<feature type="compositionally biased region" description="Low complexity" evidence="7">
    <location>
        <begin position="11"/>
        <end position="29"/>
    </location>
</feature>
<dbReference type="GO" id="GO:0006511">
    <property type="term" value="P:ubiquitin-dependent protein catabolic process"/>
    <property type="evidence" value="ECO:0007669"/>
    <property type="project" value="TreeGrafter"/>
</dbReference>
<evidence type="ECO:0000259" key="9">
    <source>
        <dbReference type="PROSITE" id="PS50089"/>
    </source>
</evidence>
<dbReference type="InterPro" id="IPR008984">
    <property type="entry name" value="SMAD_FHA_dom_sf"/>
</dbReference>
<keyword evidence="1" id="KW-0808">Transferase</keyword>
<dbReference type="STRING" id="246404.A0A507FLS5"/>
<dbReference type="PANTHER" id="PTHR15067">
    <property type="entry name" value="E3 UBIQUITIN-PROTEIN LIGASE RNF8"/>
    <property type="match status" value="1"/>
</dbReference>
<dbReference type="AlphaFoldDB" id="A0A507FLS5"/>
<dbReference type="SMART" id="SM00184">
    <property type="entry name" value="RING"/>
    <property type="match status" value="1"/>
</dbReference>
<evidence type="ECO:0000256" key="7">
    <source>
        <dbReference type="SAM" id="MobiDB-lite"/>
    </source>
</evidence>
<evidence type="ECO:0000256" key="2">
    <source>
        <dbReference type="ARBA" id="ARBA00022723"/>
    </source>
</evidence>
<evidence type="ECO:0000256" key="3">
    <source>
        <dbReference type="ARBA" id="ARBA00022771"/>
    </source>
</evidence>
<dbReference type="InterPro" id="IPR013083">
    <property type="entry name" value="Znf_RING/FYVE/PHD"/>
</dbReference>
<dbReference type="Gene3D" id="2.60.200.20">
    <property type="match status" value="1"/>
</dbReference>
<dbReference type="GO" id="GO:0000151">
    <property type="term" value="C:ubiquitin ligase complex"/>
    <property type="evidence" value="ECO:0007669"/>
    <property type="project" value="TreeGrafter"/>
</dbReference>
<feature type="domain" description="RING-type" evidence="9">
    <location>
        <begin position="283"/>
        <end position="326"/>
    </location>
</feature>
<dbReference type="PANTHER" id="PTHR15067:SF7">
    <property type="entry name" value="E3 UBIQUITIN-PROTEIN LIGASE DMA1-RELATED"/>
    <property type="match status" value="1"/>
</dbReference>
<sequence>MWQSLLGSASTTTNTNNGPPVLAQTSSSASSATTVSMADAAPASSGLTYTYKVQIFPHRENAQIFGAIPGQSPLSRFHFEPVERDLRMGSVLKIGRRVDKKTPVAPIVQDTSPEDVAMGDEAVDVPVLPNSYQSTPGQFMDRAVAAASSTTTPAEPHIDFIAFKSKVVSRTHAELWVSDDGKVMFKDVGSSSGTWVNKHRLSPSGKESRAYALKSGDVIQLGIDYQGRQEDVYKSVVMKIFVTIRSKDPPKPNPLRLKHALRALLSSMNPSSESSDSTSCTDCCICLSALSPLQTLFLAPCSHCFHFRCVMPLLGSSVLFQCPLCRQVANLEKGVGEDEESLIDGEAGSGGNAAVGEASLEEWLGALRLEGQQQANEGVGADSNGAVVSAGAGNGRDDGQVLNGLQNALDGILPELDANRREEVLELFKKVLETQQRGSN</sequence>
<dbReference type="SUPFAM" id="SSF49879">
    <property type="entry name" value="SMAD/FHA domain"/>
    <property type="match status" value="1"/>
</dbReference>
<dbReference type="GO" id="GO:0061630">
    <property type="term" value="F:ubiquitin protein ligase activity"/>
    <property type="evidence" value="ECO:0007669"/>
    <property type="project" value="TreeGrafter"/>
</dbReference>
<dbReference type="Pfam" id="PF17123">
    <property type="entry name" value="zf-RING_11"/>
    <property type="match status" value="1"/>
</dbReference>
<comment type="caution">
    <text evidence="10">The sequence shown here is derived from an EMBL/GenBank/DDBJ whole genome shotgun (WGS) entry which is preliminary data.</text>
</comment>
<accession>A0A507FLS5</accession>
<keyword evidence="4" id="KW-0833">Ubl conjugation pathway</keyword>
<dbReference type="InterPro" id="IPR001841">
    <property type="entry name" value="Znf_RING"/>
</dbReference>
<dbReference type="GO" id="GO:0008270">
    <property type="term" value="F:zinc ion binding"/>
    <property type="evidence" value="ECO:0007669"/>
    <property type="project" value="UniProtKB-KW"/>
</dbReference>
<keyword evidence="2" id="KW-0479">Metal-binding</keyword>
<keyword evidence="3 6" id="KW-0863">Zinc-finger</keyword>
<evidence type="ECO:0000256" key="6">
    <source>
        <dbReference type="PROSITE-ProRule" id="PRU00175"/>
    </source>
</evidence>